<dbReference type="PANTHER" id="PTHR23508">
    <property type="entry name" value="CARBOXYLIC ACID TRANSPORTER PROTEIN HOMOLOG"/>
    <property type="match status" value="1"/>
</dbReference>
<feature type="transmembrane region" description="Helical" evidence="5">
    <location>
        <begin position="163"/>
        <end position="183"/>
    </location>
</feature>
<feature type="transmembrane region" description="Helical" evidence="5">
    <location>
        <begin position="269"/>
        <end position="291"/>
    </location>
</feature>
<dbReference type="Pfam" id="PF07690">
    <property type="entry name" value="MFS_1"/>
    <property type="match status" value="1"/>
</dbReference>
<dbReference type="RefSeq" id="WP_216923418.1">
    <property type="nucleotide sequence ID" value="NZ_JAHOPC010000002.1"/>
</dbReference>
<feature type="transmembrane region" description="Helical" evidence="5">
    <location>
        <begin position="189"/>
        <end position="211"/>
    </location>
</feature>
<feature type="transmembrane region" description="Helical" evidence="5">
    <location>
        <begin position="338"/>
        <end position="361"/>
    </location>
</feature>
<protein>
    <submittedName>
        <fullName evidence="7">Aromatic acid/H+ symport family MFS transporter</fullName>
    </submittedName>
</protein>
<dbReference type="EMBL" id="JAHOPC010000002">
    <property type="protein sequence ID" value="MBU8865658.1"/>
    <property type="molecule type" value="Genomic_DNA"/>
</dbReference>
<dbReference type="InterPro" id="IPR011701">
    <property type="entry name" value="MFS"/>
</dbReference>
<proteinExistence type="predicted"/>
<reference evidence="7 8" key="1">
    <citation type="submission" date="2021-06" db="EMBL/GenBank/DDBJ databases">
        <authorList>
            <person name="Jeong J.W."/>
        </authorList>
    </citation>
    <scope>NUCLEOTIDE SEQUENCE [LARGE SCALE GENOMIC DNA]</scope>
    <source>
        <strain evidence="7 8">MMS21-TAE1-1</strain>
    </source>
</reference>
<evidence type="ECO:0000313" key="8">
    <source>
        <dbReference type="Proteomes" id="UP000824166"/>
    </source>
</evidence>
<dbReference type="InterPro" id="IPR005829">
    <property type="entry name" value="Sugar_transporter_CS"/>
</dbReference>
<evidence type="ECO:0000256" key="2">
    <source>
        <dbReference type="ARBA" id="ARBA00022692"/>
    </source>
</evidence>
<dbReference type="PROSITE" id="PS00216">
    <property type="entry name" value="SUGAR_TRANSPORT_1"/>
    <property type="match status" value="1"/>
</dbReference>
<feature type="transmembrane region" description="Helical" evidence="5">
    <location>
        <begin position="104"/>
        <end position="122"/>
    </location>
</feature>
<dbReference type="InterPro" id="IPR020846">
    <property type="entry name" value="MFS_dom"/>
</dbReference>
<feature type="domain" description="Major facilitator superfamily (MFS) profile" evidence="6">
    <location>
        <begin position="39"/>
        <end position="452"/>
    </location>
</feature>
<comment type="caution">
    <text evidence="7">The sequence shown here is derived from an EMBL/GenBank/DDBJ whole genome shotgun (WGS) entry which is preliminary data.</text>
</comment>
<comment type="subcellular location">
    <subcellularLocation>
        <location evidence="1">Membrane</location>
        <topology evidence="1">Multi-pass membrane protein</topology>
    </subcellularLocation>
</comment>
<evidence type="ECO:0000256" key="4">
    <source>
        <dbReference type="ARBA" id="ARBA00023136"/>
    </source>
</evidence>
<feature type="transmembrane region" description="Helical" evidence="5">
    <location>
        <begin position="128"/>
        <end position="151"/>
    </location>
</feature>
<dbReference type="Proteomes" id="UP000824166">
    <property type="component" value="Unassembled WGS sequence"/>
</dbReference>
<feature type="transmembrane region" description="Helical" evidence="5">
    <location>
        <begin position="429"/>
        <end position="450"/>
    </location>
</feature>
<evidence type="ECO:0000313" key="7">
    <source>
        <dbReference type="EMBL" id="MBU8865658.1"/>
    </source>
</evidence>
<feature type="transmembrane region" description="Helical" evidence="5">
    <location>
        <begin position="367"/>
        <end position="391"/>
    </location>
</feature>
<feature type="transmembrane region" description="Helical" evidence="5">
    <location>
        <begin position="37"/>
        <end position="60"/>
    </location>
</feature>
<keyword evidence="8" id="KW-1185">Reference proteome</keyword>
<feature type="transmembrane region" description="Helical" evidence="5">
    <location>
        <begin position="311"/>
        <end position="331"/>
    </location>
</feature>
<organism evidence="7 8">
    <name type="scientific">Paenarthrobacter aromaticivorans</name>
    <dbReference type="NCBI Taxonomy" id="2849150"/>
    <lineage>
        <taxon>Bacteria</taxon>
        <taxon>Bacillati</taxon>
        <taxon>Actinomycetota</taxon>
        <taxon>Actinomycetes</taxon>
        <taxon>Micrococcales</taxon>
        <taxon>Micrococcaceae</taxon>
        <taxon>Paenarthrobacter</taxon>
    </lineage>
</organism>
<gene>
    <name evidence="7" type="ORF">KSW38_05060</name>
</gene>
<name>A0ABS6I4A5_9MICC</name>
<dbReference type="CDD" id="cd17365">
    <property type="entry name" value="MFS_PcaK_like"/>
    <property type="match status" value="1"/>
</dbReference>
<evidence type="ECO:0000256" key="3">
    <source>
        <dbReference type="ARBA" id="ARBA00022989"/>
    </source>
</evidence>
<keyword evidence="3 5" id="KW-1133">Transmembrane helix</keyword>
<evidence type="ECO:0000256" key="1">
    <source>
        <dbReference type="ARBA" id="ARBA00004141"/>
    </source>
</evidence>
<evidence type="ECO:0000259" key="6">
    <source>
        <dbReference type="PROSITE" id="PS50850"/>
    </source>
</evidence>
<dbReference type="PANTHER" id="PTHR23508:SF10">
    <property type="entry name" value="CARBOXYLIC ACID TRANSPORTER PROTEIN HOMOLOG"/>
    <property type="match status" value="1"/>
</dbReference>
<feature type="transmembrane region" description="Helical" evidence="5">
    <location>
        <begin position="72"/>
        <end position="92"/>
    </location>
</feature>
<feature type="transmembrane region" description="Helical" evidence="5">
    <location>
        <begin position="403"/>
        <end position="423"/>
    </location>
</feature>
<sequence>MTTSDPASPIVATANTNSEKKNIQGFLDSQPVGRRRWAIVVLAFLVITLDGIDVQAWSFVYPQIVAKWGTPLPAITAVVTFGVVGMAIGAILGGPLADRFGRRTIILVGTAWFTVFTLLGAASQTVEMVGAARLLACLGLGAVLPTIVTLVAEFMPAARRSTLITIAFSGFTFGVILCGYLAAAIVPTLGWQALLVTAGILSLAIIPVLAWKIPESLTFLALKERSPETVKRTLQAISPSADVENIDLGIDRTEPVRAGGVRVVLSKQFLASSILLWVCYFIGLSVTYLLVNYLPLIIKAYGLTAADAGVIVAMYGWGGTVGSLLVGFAMGKLGSFRVLGVMFSLGSLSIWAVAAFTLGLSGLLVAAFAWGLFLPATNTGVNALAALVYPTRARGTGVSWMHGFGRIGTIVSGIVGGVMLTFGWSTGQIFFAIGFPLLIGTIAMILLGVASRRREARALADNTLN</sequence>
<dbReference type="PROSITE" id="PS50850">
    <property type="entry name" value="MFS"/>
    <property type="match status" value="1"/>
</dbReference>
<accession>A0ABS6I4A5</accession>
<keyword evidence="2 5" id="KW-0812">Transmembrane</keyword>
<keyword evidence="4 5" id="KW-0472">Membrane</keyword>
<evidence type="ECO:0000256" key="5">
    <source>
        <dbReference type="SAM" id="Phobius"/>
    </source>
</evidence>